<evidence type="ECO:0008006" key="7">
    <source>
        <dbReference type="Google" id="ProtNLM"/>
    </source>
</evidence>
<dbReference type="EMBL" id="JAVRRJ010000002">
    <property type="protein sequence ID" value="KAK5087797.1"/>
    <property type="molecule type" value="Genomic_DNA"/>
</dbReference>
<dbReference type="PROSITE" id="PS00600">
    <property type="entry name" value="AA_TRANSFER_CLASS_3"/>
    <property type="match status" value="1"/>
</dbReference>
<comment type="caution">
    <text evidence="5">The sequence shown here is derived from an EMBL/GenBank/DDBJ whole genome shotgun (WGS) entry which is preliminary data.</text>
</comment>
<evidence type="ECO:0000313" key="6">
    <source>
        <dbReference type="Proteomes" id="UP001309876"/>
    </source>
</evidence>
<dbReference type="Gene3D" id="3.40.640.10">
    <property type="entry name" value="Type I PLP-dependent aspartate aminotransferase-like (Major domain)"/>
    <property type="match status" value="1"/>
</dbReference>
<sequence length="396" mass="42951">MSCLLGHSHPEVVEVIKEYADKLIHISSRMVSPPTINLAKRLTSLLPPGLDRVLFLSTGSESNEAAIKLAKMYTGKFEIVGLAQSWHGMSGAAQGAQYQGGRRGQGPSVPGQFMLPQPNSYRSIFRHKDGSYDWKTELDYGWSLIDQASNGSIAACLVECIQGDGGIHVLPPGYLAALKRHCEQRRALLIVDEAQTGLGRTGKLFGIDHEDIVPDILTLSKPLGNGLPVSAVITSQEIDRVANERGFLFFTTHANDPLVTAVGGKVLEIVTRKGTLEAVTARSQQLLAGLRHLQERYGCIGDVRGRGLMAGIEIVSDRDGKEPAVELAGELSRNMVKRGLWSQLQDGKVFRIGPPINSTDEEIQFGLKILEDVFRHTANTHALTNGEQSNGISSVS</sequence>
<dbReference type="PIRSF" id="PIRSF000521">
    <property type="entry name" value="Transaminase_4ab_Lys_Orn"/>
    <property type="match status" value="1"/>
</dbReference>
<evidence type="ECO:0000313" key="5">
    <source>
        <dbReference type="EMBL" id="KAK5087797.1"/>
    </source>
</evidence>
<dbReference type="AlphaFoldDB" id="A0AAN7T2U7"/>
<dbReference type="Pfam" id="PF00202">
    <property type="entry name" value="Aminotran_3"/>
    <property type="match status" value="1"/>
</dbReference>
<dbReference type="GO" id="GO:0030170">
    <property type="term" value="F:pyridoxal phosphate binding"/>
    <property type="evidence" value="ECO:0007669"/>
    <property type="project" value="InterPro"/>
</dbReference>
<evidence type="ECO:0000256" key="1">
    <source>
        <dbReference type="ARBA" id="ARBA00001933"/>
    </source>
</evidence>
<keyword evidence="3 4" id="KW-0663">Pyridoxal phosphate</keyword>
<dbReference type="InterPro" id="IPR015422">
    <property type="entry name" value="PyrdxlP-dep_Trfase_small"/>
</dbReference>
<accession>A0AAN7T2U7</accession>
<evidence type="ECO:0000256" key="3">
    <source>
        <dbReference type="ARBA" id="ARBA00022898"/>
    </source>
</evidence>
<comment type="cofactor">
    <cofactor evidence="1">
        <name>pyridoxal 5'-phosphate</name>
        <dbReference type="ChEBI" id="CHEBI:597326"/>
    </cofactor>
</comment>
<dbReference type="InterPro" id="IPR015421">
    <property type="entry name" value="PyrdxlP-dep_Trfase_major"/>
</dbReference>
<dbReference type="InterPro" id="IPR049704">
    <property type="entry name" value="Aminotrans_3_PPA_site"/>
</dbReference>
<dbReference type="InterPro" id="IPR015424">
    <property type="entry name" value="PyrdxlP-dep_Trfase"/>
</dbReference>
<dbReference type="Gene3D" id="3.90.1150.10">
    <property type="entry name" value="Aspartate Aminotransferase, domain 1"/>
    <property type="match status" value="1"/>
</dbReference>
<protein>
    <recommendedName>
        <fullName evidence="7">2,2-dialkylglycine decarboxylase</fullName>
    </recommendedName>
</protein>
<dbReference type="GO" id="GO:0008483">
    <property type="term" value="F:transaminase activity"/>
    <property type="evidence" value="ECO:0007669"/>
    <property type="project" value="InterPro"/>
</dbReference>
<dbReference type="Proteomes" id="UP001309876">
    <property type="component" value="Unassembled WGS sequence"/>
</dbReference>
<dbReference type="GO" id="GO:0005739">
    <property type="term" value="C:mitochondrion"/>
    <property type="evidence" value="ECO:0007669"/>
    <property type="project" value="TreeGrafter"/>
</dbReference>
<keyword evidence="6" id="KW-1185">Reference proteome</keyword>
<dbReference type="PANTHER" id="PTHR45688:SF13">
    <property type="entry name" value="ALANINE--GLYOXYLATE AMINOTRANSFERASE 2-LIKE"/>
    <property type="match status" value="1"/>
</dbReference>
<reference evidence="5 6" key="1">
    <citation type="submission" date="2023-08" db="EMBL/GenBank/DDBJ databases">
        <title>Black Yeasts Isolated from many extreme environments.</title>
        <authorList>
            <person name="Coleine C."/>
            <person name="Stajich J.E."/>
            <person name="Selbmann L."/>
        </authorList>
    </citation>
    <scope>NUCLEOTIDE SEQUENCE [LARGE SCALE GENOMIC DNA]</scope>
    <source>
        <strain evidence="5 6">CCFEE 5910</strain>
    </source>
</reference>
<name>A0AAN7T2U7_9EURO</name>
<dbReference type="SUPFAM" id="SSF53383">
    <property type="entry name" value="PLP-dependent transferases"/>
    <property type="match status" value="1"/>
</dbReference>
<organism evidence="5 6">
    <name type="scientific">Lithohypha guttulata</name>
    <dbReference type="NCBI Taxonomy" id="1690604"/>
    <lineage>
        <taxon>Eukaryota</taxon>
        <taxon>Fungi</taxon>
        <taxon>Dikarya</taxon>
        <taxon>Ascomycota</taxon>
        <taxon>Pezizomycotina</taxon>
        <taxon>Eurotiomycetes</taxon>
        <taxon>Chaetothyriomycetidae</taxon>
        <taxon>Chaetothyriales</taxon>
        <taxon>Trichomeriaceae</taxon>
        <taxon>Lithohypha</taxon>
    </lineage>
</organism>
<proteinExistence type="inferred from homology"/>
<evidence type="ECO:0000256" key="4">
    <source>
        <dbReference type="RuleBase" id="RU003560"/>
    </source>
</evidence>
<dbReference type="FunFam" id="3.40.640.10:FF:000004">
    <property type="entry name" value="Acetylornithine aminotransferase"/>
    <property type="match status" value="1"/>
</dbReference>
<comment type="similarity">
    <text evidence="2 4">Belongs to the class-III pyridoxal-phosphate-dependent aminotransferase family.</text>
</comment>
<dbReference type="PANTHER" id="PTHR45688">
    <property type="match status" value="1"/>
</dbReference>
<evidence type="ECO:0000256" key="2">
    <source>
        <dbReference type="ARBA" id="ARBA00008954"/>
    </source>
</evidence>
<dbReference type="CDD" id="cd00610">
    <property type="entry name" value="OAT_like"/>
    <property type="match status" value="1"/>
</dbReference>
<dbReference type="InterPro" id="IPR005814">
    <property type="entry name" value="Aminotrans_3"/>
</dbReference>
<gene>
    <name evidence="5" type="ORF">LTR05_002012</name>
</gene>